<dbReference type="Pfam" id="PF22564">
    <property type="entry name" value="HAAS"/>
    <property type="match status" value="1"/>
</dbReference>
<dbReference type="Proteomes" id="UP000256869">
    <property type="component" value="Unassembled WGS sequence"/>
</dbReference>
<feature type="transmembrane region" description="Helical" evidence="1">
    <location>
        <begin position="308"/>
        <end position="325"/>
    </location>
</feature>
<keyword evidence="3" id="KW-1185">Reference proteome</keyword>
<keyword evidence="1" id="KW-1133">Transmembrane helix</keyword>
<dbReference type="AlphaFoldDB" id="A0A3D9ICC9"/>
<feature type="transmembrane region" description="Helical" evidence="1">
    <location>
        <begin position="223"/>
        <end position="241"/>
    </location>
</feature>
<sequence>MEMIERYIYAVTQRLPEQQRADIKQELQSLIEDMLEERAPAGQASSEDVESVLSELGHPNTLASKYRGYDRYLIGPVVFEPYMTTLKIVLISIAIGLTCIFTIETIFAPIEVLENFVDYIVSLISVGAQGLGVVTIIFALIDYSQRKNAVVNGEKTKGWKPSDLPQIPDRNKQIKLSEPITSIIFTVLFTVICLYSVDLLGVWRSHDGDRSVIPFLNADIFRHYLPIVWGLAALVILKESIRIIIRKRTGKLLSFHIAITVVTTVLVCVMLADPAIWNHDFIQQLEASGILTPGGEGHETVVSIWDGISEWLIMIVGLFALVEIASETYKWYRVKTTA</sequence>
<name>A0A3D9ICC9_9BACL</name>
<reference evidence="2 3" key="1">
    <citation type="submission" date="2018-07" db="EMBL/GenBank/DDBJ databases">
        <title>Genomic Encyclopedia of Type Strains, Phase III (KMG-III): the genomes of soil and plant-associated and newly described type strains.</title>
        <authorList>
            <person name="Whitman W."/>
        </authorList>
    </citation>
    <scope>NUCLEOTIDE SEQUENCE [LARGE SCALE GENOMIC DNA]</scope>
    <source>
        <strain evidence="2 3">CECT 8236</strain>
    </source>
</reference>
<proteinExistence type="predicted"/>
<evidence type="ECO:0000313" key="3">
    <source>
        <dbReference type="Proteomes" id="UP000256869"/>
    </source>
</evidence>
<feature type="transmembrane region" description="Helical" evidence="1">
    <location>
        <begin position="119"/>
        <end position="141"/>
    </location>
</feature>
<protein>
    <submittedName>
        <fullName evidence="2">Uncharacterized protein</fullName>
    </submittedName>
</protein>
<keyword evidence="1" id="KW-0472">Membrane</keyword>
<dbReference type="OrthoDB" id="116789at2"/>
<gene>
    <name evidence="2" type="ORF">DFP95_107166</name>
</gene>
<dbReference type="RefSeq" id="WP_115993374.1">
    <property type="nucleotide sequence ID" value="NZ_QRDY01000007.1"/>
</dbReference>
<organism evidence="2 3">
    <name type="scientific">Cohnella lupini</name>
    <dbReference type="NCBI Taxonomy" id="1294267"/>
    <lineage>
        <taxon>Bacteria</taxon>
        <taxon>Bacillati</taxon>
        <taxon>Bacillota</taxon>
        <taxon>Bacilli</taxon>
        <taxon>Bacillales</taxon>
        <taxon>Paenibacillaceae</taxon>
        <taxon>Cohnella</taxon>
    </lineage>
</organism>
<dbReference type="EMBL" id="QRDY01000007">
    <property type="protein sequence ID" value="RED59327.1"/>
    <property type="molecule type" value="Genomic_DNA"/>
</dbReference>
<evidence type="ECO:0000313" key="2">
    <source>
        <dbReference type="EMBL" id="RED59327.1"/>
    </source>
</evidence>
<keyword evidence="1" id="KW-0812">Transmembrane</keyword>
<comment type="caution">
    <text evidence="2">The sequence shown here is derived from an EMBL/GenBank/DDBJ whole genome shotgun (WGS) entry which is preliminary data.</text>
</comment>
<feature type="transmembrane region" description="Helical" evidence="1">
    <location>
        <begin position="88"/>
        <end position="107"/>
    </location>
</feature>
<feature type="transmembrane region" description="Helical" evidence="1">
    <location>
        <begin position="253"/>
        <end position="272"/>
    </location>
</feature>
<feature type="transmembrane region" description="Helical" evidence="1">
    <location>
        <begin position="180"/>
        <end position="203"/>
    </location>
</feature>
<accession>A0A3D9ICC9</accession>
<evidence type="ECO:0000256" key="1">
    <source>
        <dbReference type="SAM" id="Phobius"/>
    </source>
</evidence>